<reference evidence="2" key="1">
    <citation type="submission" date="2020-08" db="EMBL/GenBank/DDBJ databases">
        <title>Genome public.</title>
        <authorList>
            <person name="Liu C."/>
            <person name="Sun Q."/>
        </authorList>
    </citation>
    <scope>NUCLEOTIDE SEQUENCE</scope>
    <source>
        <strain evidence="2">BX22</strain>
    </source>
</reference>
<dbReference type="PIRSF" id="PIRSF021350">
    <property type="entry name" value="UCP021350"/>
    <property type="match status" value="1"/>
</dbReference>
<dbReference type="Proteomes" id="UP000637359">
    <property type="component" value="Unassembled WGS sequence"/>
</dbReference>
<evidence type="ECO:0000313" key="3">
    <source>
        <dbReference type="Proteomes" id="UP000637359"/>
    </source>
</evidence>
<name>A0A923RIB8_9BACI</name>
<keyword evidence="3" id="KW-1185">Reference proteome</keyword>
<organism evidence="2 3">
    <name type="scientific">Ornithinibacillus hominis</name>
    <dbReference type="NCBI Taxonomy" id="2763055"/>
    <lineage>
        <taxon>Bacteria</taxon>
        <taxon>Bacillati</taxon>
        <taxon>Bacillota</taxon>
        <taxon>Bacilli</taxon>
        <taxon>Bacillales</taxon>
        <taxon>Bacillaceae</taxon>
        <taxon>Ornithinibacillus</taxon>
    </lineage>
</organism>
<feature type="domain" description="Helicase Helix-turn-helix" evidence="1">
    <location>
        <begin position="253"/>
        <end position="341"/>
    </location>
</feature>
<protein>
    <submittedName>
        <fullName evidence="2">Helix-turn-helix domain-containing protein</fullName>
    </submittedName>
</protein>
<comment type="caution">
    <text evidence="2">The sequence shown here is derived from an EMBL/GenBank/DDBJ whole genome shotgun (WGS) entry which is preliminary data.</text>
</comment>
<dbReference type="Gene3D" id="1.10.10.1390">
    <property type="entry name" value="ATP-dependent DNA helicase RecQ"/>
    <property type="match status" value="1"/>
</dbReference>
<gene>
    <name evidence="2" type="ORF">H8S33_09800</name>
</gene>
<proteinExistence type="predicted"/>
<evidence type="ECO:0000259" key="1">
    <source>
        <dbReference type="Pfam" id="PF14493"/>
    </source>
</evidence>
<dbReference type="RefSeq" id="WP_186869811.1">
    <property type="nucleotide sequence ID" value="NZ_JACOOL010000006.1"/>
</dbReference>
<dbReference type="InterPro" id="IPR029491">
    <property type="entry name" value="Helicase_HTH"/>
</dbReference>
<dbReference type="EMBL" id="JACOOL010000006">
    <property type="protein sequence ID" value="MBC5637099.1"/>
    <property type="molecule type" value="Genomic_DNA"/>
</dbReference>
<dbReference type="InterPro" id="IPR008308">
    <property type="entry name" value="YpbB-like"/>
</dbReference>
<evidence type="ECO:0000313" key="2">
    <source>
        <dbReference type="EMBL" id="MBC5637099.1"/>
    </source>
</evidence>
<dbReference type="AlphaFoldDB" id="A0A923RIB8"/>
<sequence length="355" mass="41775">MYVEGILLDCIDRIRTNRSIFGIYHLITGKKSIQSVHDARIFQLEKYYGIYASLSRQHFIQIIRDMKKKGWIIEQGPDDYYMISSAAKELLQEYYDSSVYTNLNGLMLSGKDISFLERLYLLVQTYSNLQANHYSFIPIIDNPSVTYWVKQFYHHNGKERVAEKLYHELHHVLSQLSNKEAVIFVDRLSGYQHYGMSIDQLAAKYQSSHDDMKIILIAITHKFLTIMDRNQENYPILLQLIDKPNENKFITNTANLTYQLYMNNFSLEDIAQKRDLKLSTIYDHIVEIALYDPDFDIQSFVSQEEQVQIVQAVKNNQTLKLKIIKENCSPSIDYFQIRLVLTRLKELLPEEDFHV</sequence>
<dbReference type="Pfam" id="PF14493">
    <property type="entry name" value="HTH_40"/>
    <property type="match status" value="1"/>
</dbReference>
<accession>A0A923RIB8</accession>